<proteinExistence type="predicted"/>
<accession>A0A5D3JJJ8</accession>
<name>A0A5D3JJJ8_KLEPN</name>
<reference evidence="1 2" key="1">
    <citation type="submission" date="2019-08" db="EMBL/GenBank/DDBJ databases">
        <title>Phenotypic and genetic characterization of extended-spectrum b-lactamase-producing hypermucoviscous Klebsiella pneumoniae from Chile.</title>
        <authorList>
            <person name="Morales-Leon F."/>
            <person name="Caro C."/>
            <person name="Opazo-Capurro A."/>
            <person name="Lincopan N."/>
            <person name="Dominguez-Yevenes M."/>
            <person name="Lima C."/>
            <person name="Bello-Toledo H."/>
            <person name="Gonzalez-Rocha G."/>
        </authorList>
    </citation>
    <scope>NUCLEOTIDE SEQUENCE [LARGE SCALE GENOMIC DNA]</scope>
    <source>
        <strain evidence="1 2">UCO-494</strain>
    </source>
</reference>
<dbReference type="GO" id="GO:0016853">
    <property type="term" value="F:isomerase activity"/>
    <property type="evidence" value="ECO:0007669"/>
    <property type="project" value="UniProtKB-KW"/>
</dbReference>
<protein>
    <submittedName>
        <fullName evidence="1">Sugar phosphate isomerase/epimerase</fullName>
    </submittedName>
</protein>
<gene>
    <name evidence="1" type="ORF">FXN67_27500</name>
</gene>
<dbReference type="Proteomes" id="UP000322977">
    <property type="component" value="Unassembled WGS sequence"/>
</dbReference>
<dbReference type="InterPro" id="IPR036237">
    <property type="entry name" value="Xyl_isomerase-like_sf"/>
</dbReference>
<comment type="caution">
    <text evidence="1">The sequence shown here is derived from an EMBL/GenBank/DDBJ whole genome shotgun (WGS) entry which is preliminary data.</text>
</comment>
<dbReference type="EMBL" id="VSSY01000051">
    <property type="protein sequence ID" value="TYL71994.1"/>
    <property type="molecule type" value="Genomic_DNA"/>
</dbReference>
<dbReference type="SUPFAM" id="SSF51658">
    <property type="entry name" value="Xylose isomerase-like"/>
    <property type="match status" value="1"/>
</dbReference>
<feature type="non-terminal residue" evidence="1">
    <location>
        <position position="1"/>
    </location>
</feature>
<organism evidence="1 2">
    <name type="scientific">Klebsiella pneumoniae</name>
    <dbReference type="NCBI Taxonomy" id="573"/>
    <lineage>
        <taxon>Bacteria</taxon>
        <taxon>Pseudomonadati</taxon>
        <taxon>Pseudomonadota</taxon>
        <taxon>Gammaproteobacteria</taxon>
        <taxon>Enterobacterales</taxon>
        <taxon>Enterobacteriaceae</taxon>
        <taxon>Klebsiella/Raoultella group</taxon>
        <taxon>Klebsiella</taxon>
        <taxon>Klebsiella pneumoniae complex</taxon>
    </lineage>
</organism>
<dbReference type="AlphaFoldDB" id="A0A5D3JJJ8"/>
<dbReference type="Gene3D" id="3.20.20.150">
    <property type="entry name" value="Divalent-metal-dependent TIM barrel enzymes"/>
    <property type="match status" value="1"/>
</dbReference>
<sequence>QIDFKGVFSKLTEYDFAGWAVLEWECCLKDSETGAREGSEFIRRHIIPVAGRAFDDFAAGGRE</sequence>
<keyword evidence="1" id="KW-0413">Isomerase</keyword>
<evidence type="ECO:0000313" key="1">
    <source>
        <dbReference type="EMBL" id="TYL71994.1"/>
    </source>
</evidence>
<evidence type="ECO:0000313" key="2">
    <source>
        <dbReference type="Proteomes" id="UP000322977"/>
    </source>
</evidence>